<evidence type="ECO:0000313" key="2">
    <source>
        <dbReference type="Proteomes" id="UP000265520"/>
    </source>
</evidence>
<organism evidence="1 2">
    <name type="scientific">Trifolium medium</name>
    <dbReference type="NCBI Taxonomy" id="97028"/>
    <lineage>
        <taxon>Eukaryota</taxon>
        <taxon>Viridiplantae</taxon>
        <taxon>Streptophyta</taxon>
        <taxon>Embryophyta</taxon>
        <taxon>Tracheophyta</taxon>
        <taxon>Spermatophyta</taxon>
        <taxon>Magnoliopsida</taxon>
        <taxon>eudicotyledons</taxon>
        <taxon>Gunneridae</taxon>
        <taxon>Pentapetalae</taxon>
        <taxon>rosids</taxon>
        <taxon>fabids</taxon>
        <taxon>Fabales</taxon>
        <taxon>Fabaceae</taxon>
        <taxon>Papilionoideae</taxon>
        <taxon>50 kb inversion clade</taxon>
        <taxon>NPAAA clade</taxon>
        <taxon>Hologalegina</taxon>
        <taxon>IRL clade</taxon>
        <taxon>Trifolieae</taxon>
        <taxon>Trifolium</taxon>
    </lineage>
</organism>
<proteinExistence type="predicted"/>
<gene>
    <name evidence="1" type="ORF">A2U01_0006163</name>
</gene>
<dbReference type="AlphaFoldDB" id="A0A392ME42"/>
<comment type="caution">
    <text evidence="1">The sequence shown here is derived from an EMBL/GenBank/DDBJ whole genome shotgun (WGS) entry which is preliminary data.</text>
</comment>
<keyword evidence="2" id="KW-1185">Reference proteome</keyword>
<evidence type="ECO:0000313" key="1">
    <source>
        <dbReference type="EMBL" id="MCH85319.1"/>
    </source>
</evidence>
<name>A0A392ME42_9FABA</name>
<accession>A0A392ME42</accession>
<dbReference type="EMBL" id="LXQA010008280">
    <property type="protein sequence ID" value="MCH85319.1"/>
    <property type="molecule type" value="Genomic_DNA"/>
</dbReference>
<dbReference type="Proteomes" id="UP000265520">
    <property type="component" value="Unassembled WGS sequence"/>
</dbReference>
<sequence length="98" mass="11730">MDYGFDEHIVTFNKDESHPLLMDGWHEMKEVFDLHQNEEIHIAYYGKMFLLLWRLQDLDLKIKYQTFIADVLLLEQGIELWSYIPSSAPISTEPINDW</sequence>
<protein>
    <submittedName>
        <fullName evidence="1">Uncharacterized protein</fullName>
    </submittedName>
</protein>
<reference evidence="1 2" key="1">
    <citation type="journal article" date="2018" name="Front. Plant Sci.">
        <title>Red Clover (Trifolium pratense) and Zigzag Clover (T. medium) - A Picture of Genomic Similarities and Differences.</title>
        <authorList>
            <person name="Dluhosova J."/>
            <person name="Istvanek J."/>
            <person name="Nedelnik J."/>
            <person name="Repkova J."/>
        </authorList>
    </citation>
    <scope>NUCLEOTIDE SEQUENCE [LARGE SCALE GENOMIC DNA]</scope>
    <source>
        <strain evidence="2">cv. 10/8</strain>
        <tissue evidence="1">Leaf</tissue>
    </source>
</reference>